<dbReference type="Gene3D" id="1.10.600.10">
    <property type="entry name" value="Farnesyl Diphosphate Synthase"/>
    <property type="match status" value="1"/>
</dbReference>
<evidence type="ECO:0000313" key="1">
    <source>
        <dbReference type="EMBL" id="MBF9232392.1"/>
    </source>
</evidence>
<dbReference type="AlphaFoldDB" id="A0A931BK24"/>
<organism evidence="1 2">
    <name type="scientific">Microvirga alba</name>
    <dbReference type="NCBI Taxonomy" id="2791025"/>
    <lineage>
        <taxon>Bacteria</taxon>
        <taxon>Pseudomonadati</taxon>
        <taxon>Pseudomonadota</taxon>
        <taxon>Alphaproteobacteria</taxon>
        <taxon>Hyphomicrobiales</taxon>
        <taxon>Methylobacteriaceae</taxon>
        <taxon>Microvirga</taxon>
    </lineage>
</organism>
<dbReference type="EMBL" id="JADQDO010000001">
    <property type="protein sequence ID" value="MBF9232392.1"/>
    <property type="molecule type" value="Genomic_DNA"/>
</dbReference>
<gene>
    <name evidence="1" type="ORF">I2H38_03250</name>
</gene>
<reference evidence="1" key="1">
    <citation type="submission" date="2020-11" db="EMBL/GenBank/DDBJ databases">
        <authorList>
            <person name="Kim M.K."/>
        </authorList>
    </citation>
    <scope>NUCLEOTIDE SEQUENCE</scope>
    <source>
        <strain evidence="1">BT350</strain>
    </source>
</reference>
<dbReference type="RefSeq" id="WP_196270349.1">
    <property type="nucleotide sequence ID" value="NZ_JADQDO010000001.1"/>
</dbReference>
<dbReference type="PANTHER" id="PTHR31480">
    <property type="entry name" value="BIFUNCTIONAL LYCOPENE CYCLASE/PHYTOENE SYNTHASE"/>
    <property type="match status" value="1"/>
</dbReference>
<name>A0A931BK24_9HYPH</name>
<dbReference type="InterPro" id="IPR008949">
    <property type="entry name" value="Isoprenoid_synthase_dom_sf"/>
</dbReference>
<accession>A0A931BK24</accession>
<dbReference type="Pfam" id="PF00494">
    <property type="entry name" value="SQS_PSY"/>
    <property type="match status" value="1"/>
</dbReference>
<proteinExistence type="predicted"/>
<evidence type="ECO:0000313" key="2">
    <source>
        <dbReference type="Proteomes" id="UP000599312"/>
    </source>
</evidence>
<keyword evidence="2" id="KW-1185">Reference proteome</keyword>
<comment type="caution">
    <text evidence="1">The sequence shown here is derived from an EMBL/GenBank/DDBJ whole genome shotgun (WGS) entry which is preliminary data.</text>
</comment>
<dbReference type="GO" id="GO:0016765">
    <property type="term" value="F:transferase activity, transferring alkyl or aryl (other than methyl) groups"/>
    <property type="evidence" value="ECO:0007669"/>
    <property type="project" value="UniProtKB-ARBA"/>
</dbReference>
<sequence>MVYNYPDFAYAHCEGLVRDGDPDRYWATVFAPADKRGHLHALYAFSLEIARVREAVREALVGEIRLQWWRDALQGEVRGDVRANPVAAALDDTIVKFRLPRQTLVDLIDARIFDLYDDPMPSLNDLEGYCGETSSSLIQLASIILADGSDPGSADAAGHAGVAYAITGLLRAFPWHARQGQIYIPADILARHGVVRDDIVTGRGGPGLKNALADLRAVARRHVQQARALRSTISPQVAPAFQGLALVEPYLRAMERRSYDPFNTQVELAQWRKIWAFWRGPI</sequence>
<dbReference type="Proteomes" id="UP000599312">
    <property type="component" value="Unassembled WGS sequence"/>
</dbReference>
<dbReference type="SUPFAM" id="SSF48576">
    <property type="entry name" value="Terpenoid synthases"/>
    <property type="match status" value="1"/>
</dbReference>
<protein>
    <submittedName>
        <fullName evidence="1">Squalene/phytoene synthase family protein</fullName>
    </submittedName>
</protein>
<dbReference type="InterPro" id="IPR002060">
    <property type="entry name" value="Squ/phyt_synthse"/>
</dbReference>